<dbReference type="Gene3D" id="1.10.630.10">
    <property type="entry name" value="Cytochrome P450"/>
    <property type="match status" value="1"/>
</dbReference>
<evidence type="ECO:0000256" key="7">
    <source>
        <dbReference type="ARBA" id="ARBA00023033"/>
    </source>
</evidence>
<evidence type="ECO:0000256" key="2">
    <source>
        <dbReference type="ARBA" id="ARBA00010617"/>
    </source>
</evidence>
<dbReference type="Proteomes" id="UP001296104">
    <property type="component" value="Unassembled WGS sequence"/>
</dbReference>
<dbReference type="InterPro" id="IPR036396">
    <property type="entry name" value="Cyt_P450_sf"/>
</dbReference>
<evidence type="ECO:0000256" key="1">
    <source>
        <dbReference type="ARBA" id="ARBA00001971"/>
    </source>
</evidence>
<dbReference type="SUPFAM" id="SSF48264">
    <property type="entry name" value="Cytochrome P450"/>
    <property type="match status" value="1"/>
</dbReference>
<protein>
    <submittedName>
        <fullName evidence="8">Cytochrome p450</fullName>
    </submittedName>
</protein>
<organism evidence="8 9">
    <name type="scientific">Lecanosticta acicola</name>
    <dbReference type="NCBI Taxonomy" id="111012"/>
    <lineage>
        <taxon>Eukaryota</taxon>
        <taxon>Fungi</taxon>
        <taxon>Dikarya</taxon>
        <taxon>Ascomycota</taxon>
        <taxon>Pezizomycotina</taxon>
        <taxon>Dothideomycetes</taxon>
        <taxon>Dothideomycetidae</taxon>
        <taxon>Mycosphaerellales</taxon>
        <taxon>Mycosphaerellaceae</taxon>
        <taxon>Lecanosticta</taxon>
    </lineage>
</organism>
<dbReference type="Pfam" id="PF00067">
    <property type="entry name" value="p450"/>
    <property type="match status" value="1"/>
</dbReference>
<name>A0AAI9ECW7_9PEZI</name>
<evidence type="ECO:0000256" key="5">
    <source>
        <dbReference type="ARBA" id="ARBA00023002"/>
    </source>
</evidence>
<dbReference type="GO" id="GO:0016705">
    <property type="term" value="F:oxidoreductase activity, acting on paired donors, with incorporation or reduction of molecular oxygen"/>
    <property type="evidence" value="ECO:0007669"/>
    <property type="project" value="InterPro"/>
</dbReference>
<evidence type="ECO:0000313" key="9">
    <source>
        <dbReference type="Proteomes" id="UP001296104"/>
    </source>
</evidence>
<keyword evidence="9" id="KW-1185">Reference proteome</keyword>
<reference evidence="8" key="1">
    <citation type="submission" date="2023-11" db="EMBL/GenBank/DDBJ databases">
        <authorList>
            <person name="Alioto T."/>
            <person name="Alioto T."/>
            <person name="Gomez Garrido J."/>
        </authorList>
    </citation>
    <scope>NUCLEOTIDE SEQUENCE</scope>
</reference>
<accession>A0AAI9ECW7</accession>
<keyword evidence="4" id="KW-0479">Metal-binding</keyword>
<dbReference type="InterPro" id="IPR001128">
    <property type="entry name" value="Cyt_P450"/>
</dbReference>
<comment type="cofactor">
    <cofactor evidence="1">
        <name>heme</name>
        <dbReference type="ChEBI" id="CHEBI:30413"/>
    </cofactor>
</comment>
<proteinExistence type="inferred from homology"/>
<dbReference type="PANTHER" id="PTHR46206">
    <property type="entry name" value="CYTOCHROME P450"/>
    <property type="match status" value="1"/>
</dbReference>
<evidence type="ECO:0000256" key="3">
    <source>
        <dbReference type="ARBA" id="ARBA00022617"/>
    </source>
</evidence>
<dbReference type="PANTHER" id="PTHR46206:SF1">
    <property type="entry name" value="P450, PUTATIVE (EUROFUNG)-RELATED"/>
    <property type="match status" value="1"/>
</dbReference>
<dbReference type="GO" id="GO:0005506">
    <property type="term" value="F:iron ion binding"/>
    <property type="evidence" value="ECO:0007669"/>
    <property type="project" value="InterPro"/>
</dbReference>
<gene>
    <name evidence="8" type="ORF">LECACI_7A006950</name>
</gene>
<keyword evidence="6" id="KW-0408">Iron</keyword>
<evidence type="ECO:0000313" key="8">
    <source>
        <dbReference type="EMBL" id="CAK4031792.1"/>
    </source>
</evidence>
<dbReference type="EMBL" id="CAVMBE010000053">
    <property type="protein sequence ID" value="CAK4031792.1"/>
    <property type="molecule type" value="Genomic_DNA"/>
</dbReference>
<dbReference type="GO" id="GO:0004497">
    <property type="term" value="F:monooxygenase activity"/>
    <property type="evidence" value="ECO:0007669"/>
    <property type="project" value="UniProtKB-KW"/>
</dbReference>
<dbReference type="GO" id="GO:0020037">
    <property type="term" value="F:heme binding"/>
    <property type="evidence" value="ECO:0007669"/>
    <property type="project" value="InterPro"/>
</dbReference>
<evidence type="ECO:0000256" key="4">
    <source>
        <dbReference type="ARBA" id="ARBA00022723"/>
    </source>
</evidence>
<comment type="similarity">
    <text evidence="2">Belongs to the cytochrome P450 family.</text>
</comment>
<keyword evidence="5" id="KW-0560">Oxidoreductase</keyword>
<sequence length="100" mass="10822">MQPYGTASASFDHEKNQGPIATGQYLLSFGYGCDACPGTCFASQETELMIAHVVLNYEIKIERGRPADTYVGGACIAPTDVEMQVRLQEGNNVPEQTTFA</sequence>
<comment type="caution">
    <text evidence="8">The sequence shown here is derived from an EMBL/GenBank/DDBJ whole genome shotgun (WGS) entry which is preliminary data.</text>
</comment>
<evidence type="ECO:0000256" key="6">
    <source>
        <dbReference type="ARBA" id="ARBA00023004"/>
    </source>
</evidence>
<keyword evidence="3" id="KW-0349">Heme</keyword>
<dbReference type="AlphaFoldDB" id="A0AAI9ECW7"/>
<keyword evidence="7" id="KW-0503">Monooxygenase</keyword>